<evidence type="ECO:0000256" key="3">
    <source>
        <dbReference type="ARBA" id="ARBA00022617"/>
    </source>
</evidence>
<keyword evidence="4 8" id="KW-0479">Metal-binding</keyword>
<keyword evidence="7 9" id="KW-0503">Monooxygenase</keyword>
<dbReference type="PANTHER" id="PTHR24279:SF120">
    <property type="entry name" value="CYTOCHROME P450"/>
    <property type="match status" value="1"/>
</dbReference>
<keyword evidence="5 9" id="KW-0560">Oxidoreductase</keyword>
<evidence type="ECO:0000256" key="4">
    <source>
        <dbReference type="ARBA" id="ARBA00022723"/>
    </source>
</evidence>
<dbReference type="InterPro" id="IPR050479">
    <property type="entry name" value="CYP11_CYP27_families"/>
</dbReference>
<evidence type="ECO:0000256" key="8">
    <source>
        <dbReference type="PIRSR" id="PIRSR602401-1"/>
    </source>
</evidence>
<organism evidence="10">
    <name type="scientific">Cyprideis torosa</name>
    <dbReference type="NCBI Taxonomy" id="163714"/>
    <lineage>
        <taxon>Eukaryota</taxon>
        <taxon>Metazoa</taxon>
        <taxon>Ecdysozoa</taxon>
        <taxon>Arthropoda</taxon>
        <taxon>Crustacea</taxon>
        <taxon>Oligostraca</taxon>
        <taxon>Ostracoda</taxon>
        <taxon>Podocopa</taxon>
        <taxon>Podocopida</taxon>
        <taxon>Cytherocopina</taxon>
        <taxon>Cytheroidea</taxon>
        <taxon>Cytherideidae</taxon>
        <taxon>Cyprideis</taxon>
    </lineage>
</organism>
<dbReference type="Gene3D" id="1.10.630.10">
    <property type="entry name" value="Cytochrome P450"/>
    <property type="match status" value="1"/>
</dbReference>
<evidence type="ECO:0000256" key="6">
    <source>
        <dbReference type="ARBA" id="ARBA00023004"/>
    </source>
</evidence>
<protein>
    <submittedName>
        <fullName evidence="10">Uncharacterized protein</fullName>
    </submittedName>
</protein>
<keyword evidence="6 8" id="KW-0408">Iron</keyword>
<comment type="cofactor">
    <cofactor evidence="1 8">
        <name>heme</name>
        <dbReference type="ChEBI" id="CHEBI:30413"/>
    </cofactor>
</comment>
<dbReference type="InterPro" id="IPR002401">
    <property type="entry name" value="Cyt_P450_E_grp-I"/>
</dbReference>
<reference evidence="10" key="1">
    <citation type="submission" date="2020-11" db="EMBL/GenBank/DDBJ databases">
        <authorList>
            <person name="Tran Van P."/>
        </authorList>
    </citation>
    <scope>NUCLEOTIDE SEQUENCE</scope>
</reference>
<dbReference type="EMBL" id="OB661522">
    <property type="protein sequence ID" value="CAD7228403.1"/>
    <property type="molecule type" value="Genomic_DNA"/>
</dbReference>
<dbReference type="PROSITE" id="PS00086">
    <property type="entry name" value="CYTOCHROME_P450"/>
    <property type="match status" value="1"/>
</dbReference>
<dbReference type="OrthoDB" id="3945418at2759"/>
<dbReference type="AlphaFoldDB" id="A0A7R8WB60"/>
<comment type="similarity">
    <text evidence="2 9">Belongs to the cytochrome P450 family.</text>
</comment>
<dbReference type="GO" id="GO:0005506">
    <property type="term" value="F:iron ion binding"/>
    <property type="evidence" value="ECO:0007669"/>
    <property type="project" value="InterPro"/>
</dbReference>
<evidence type="ECO:0000256" key="7">
    <source>
        <dbReference type="ARBA" id="ARBA00023033"/>
    </source>
</evidence>
<proteinExistence type="inferred from homology"/>
<name>A0A7R8WB60_9CRUS</name>
<dbReference type="FunFam" id="1.10.630.10:FF:000006">
    <property type="entry name" value="Cytochrome P450 302a1, mitochondrial"/>
    <property type="match status" value="1"/>
</dbReference>
<evidence type="ECO:0000313" key="10">
    <source>
        <dbReference type="EMBL" id="CAD7228403.1"/>
    </source>
</evidence>
<dbReference type="GO" id="GO:0016705">
    <property type="term" value="F:oxidoreductase activity, acting on paired donors, with incorporation or reduction of molecular oxygen"/>
    <property type="evidence" value="ECO:0007669"/>
    <property type="project" value="InterPro"/>
</dbReference>
<feature type="binding site" description="axial binding residue" evidence="8">
    <location>
        <position position="475"/>
    </location>
    <ligand>
        <name>heme</name>
        <dbReference type="ChEBI" id="CHEBI:30413"/>
    </ligand>
    <ligandPart>
        <name>Fe</name>
        <dbReference type="ChEBI" id="CHEBI:18248"/>
    </ligandPart>
</feature>
<evidence type="ECO:0000256" key="1">
    <source>
        <dbReference type="ARBA" id="ARBA00001971"/>
    </source>
</evidence>
<evidence type="ECO:0000256" key="2">
    <source>
        <dbReference type="ARBA" id="ARBA00010617"/>
    </source>
</evidence>
<keyword evidence="3 8" id="KW-0349">Heme</keyword>
<dbReference type="CDD" id="cd11054">
    <property type="entry name" value="CYP24A1-like"/>
    <property type="match status" value="1"/>
</dbReference>
<sequence length="526" mass="60495">MMIGRVLRRCSVRGVPSQLAVRGKASIAANVAPPECPPLEEAKPVSEVPGPFWIPFIGTLLSTTVRPKAEKSYEFFEKMFEKYGPIYRIGVLNQQFLVVTEPEDIRQMFRNEGATPFRQTLLSLKHYRMQLRKDVYDNPGILAAEDAEWYNLRSRVQQVMMKPSSAMAYFEAISDVSDTFVERIETVLLDNKRETAEDFQFELYKWALESISLVALDTRLGILDSSYQPGSEPDQMIKATNDMFECMGYLEMAPFKQWGIFPRKRFRRFQEAADTFTTVGQKYLREAEERVKKKLALYDEGQTHQELTVLETMLTNPDLTPGNVLVMALDMLMAGIDTTSHSMAFVLYNLCKNPEVQEKAFQEVKSVLPTPSSKLSPSIVNSDIPYVKAVIKESMRLSPVATGTMRRLPQDTVIHGYRIPKGTQVFAFTFATRMNPKFFPEPEKFLPERFMRSGPKELAPTAFSYLPFGHGPRMCIGRRFAELEMWILLTKLLRKYRFEWHYGNLGMCTRLVNIPDQPLRFRLIPR</sequence>
<dbReference type="GO" id="GO:0004497">
    <property type="term" value="F:monooxygenase activity"/>
    <property type="evidence" value="ECO:0007669"/>
    <property type="project" value="UniProtKB-KW"/>
</dbReference>
<dbReference type="InterPro" id="IPR036396">
    <property type="entry name" value="Cyt_P450_sf"/>
</dbReference>
<dbReference type="PRINTS" id="PR00385">
    <property type="entry name" value="P450"/>
</dbReference>
<evidence type="ECO:0000256" key="9">
    <source>
        <dbReference type="RuleBase" id="RU000461"/>
    </source>
</evidence>
<dbReference type="InterPro" id="IPR001128">
    <property type="entry name" value="Cyt_P450"/>
</dbReference>
<evidence type="ECO:0000256" key="5">
    <source>
        <dbReference type="ARBA" id="ARBA00023002"/>
    </source>
</evidence>
<dbReference type="PANTHER" id="PTHR24279">
    <property type="entry name" value="CYTOCHROME P450"/>
    <property type="match status" value="1"/>
</dbReference>
<dbReference type="Pfam" id="PF00067">
    <property type="entry name" value="p450"/>
    <property type="match status" value="1"/>
</dbReference>
<dbReference type="PRINTS" id="PR00463">
    <property type="entry name" value="EP450I"/>
</dbReference>
<dbReference type="SUPFAM" id="SSF48264">
    <property type="entry name" value="Cytochrome P450"/>
    <property type="match status" value="1"/>
</dbReference>
<dbReference type="InterPro" id="IPR017972">
    <property type="entry name" value="Cyt_P450_CS"/>
</dbReference>
<gene>
    <name evidence="10" type="ORF">CTOB1V02_LOCUS6286</name>
</gene>
<accession>A0A7R8WB60</accession>
<dbReference type="GO" id="GO:0020037">
    <property type="term" value="F:heme binding"/>
    <property type="evidence" value="ECO:0007669"/>
    <property type="project" value="InterPro"/>
</dbReference>